<keyword evidence="4" id="KW-0720">Serine protease</keyword>
<dbReference type="SUPFAM" id="SSF52096">
    <property type="entry name" value="ClpP/crotonase"/>
    <property type="match status" value="1"/>
</dbReference>
<organism evidence="6 7">
    <name type="scientific">Anoxynatronum buryatiense</name>
    <dbReference type="NCBI Taxonomy" id="489973"/>
    <lineage>
        <taxon>Bacteria</taxon>
        <taxon>Bacillati</taxon>
        <taxon>Bacillota</taxon>
        <taxon>Clostridia</taxon>
        <taxon>Eubacteriales</taxon>
        <taxon>Clostridiaceae</taxon>
        <taxon>Anoxynatronum</taxon>
    </lineage>
</organism>
<dbReference type="InterPro" id="IPR002142">
    <property type="entry name" value="Peptidase_S49"/>
</dbReference>
<dbReference type="InterPro" id="IPR004635">
    <property type="entry name" value="Pept_S49_SppA"/>
</dbReference>
<evidence type="ECO:0000256" key="1">
    <source>
        <dbReference type="ARBA" id="ARBA00008683"/>
    </source>
</evidence>
<dbReference type="NCBIfam" id="TIGR00706">
    <property type="entry name" value="SppA_dom"/>
    <property type="match status" value="1"/>
</dbReference>
<sequence>MNKKRWIALVIFVALVGVSMVVQFPSVDEIGFFHGEDWVETVIESGSEELITVLDVEGMITANLPSGYFYDQYYHHAFFLNQLRSVYENPEVKAVVLRINSSGGGVSESDEIFQLIMDLRAEYPKPLVVFFDQVAASGGYYIAAPADHIVATRNTLTGSIGVIMQSINFHQLAENFGVEDVTFKSGPYKDLMNPLREMDEEEQAILQSIVDESYGFFVDAIVDGRGMDRSQVLALADGRVYTGPQALEKGLVDSLGRFEDSLEVAKDLSGVENPTIIRIQRDDSFSWWQLLARGPEQSLLSRLIPGLAEVQGSRPVSVNTHPVPMYLWSW</sequence>
<dbReference type="Proteomes" id="UP001158066">
    <property type="component" value="Unassembled WGS sequence"/>
</dbReference>
<name>A0AA45WXT6_9CLOT</name>
<keyword evidence="7" id="KW-1185">Reference proteome</keyword>
<dbReference type="Gene3D" id="6.20.330.10">
    <property type="match status" value="1"/>
</dbReference>
<evidence type="ECO:0000256" key="3">
    <source>
        <dbReference type="ARBA" id="ARBA00022801"/>
    </source>
</evidence>
<dbReference type="RefSeq" id="WP_283410219.1">
    <property type="nucleotide sequence ID" value="NZ_FXUF01000013.1"/>
</dbReference>
<evidence type="ECO:0000313" key="6">
    <source>
        <dbReference type="EMBL" id="SMP66151.1"/>
    </source>
</evidence>
<dbReference type="Pfam" id="PF01343">
    <property type="entry name" value="Peptidase_S49"/>
    <property type="match status" value="1"/>
</dbReference>
<comment type="caution">
    <text evidence="6">The sequence shown here is derived from an EMBL/GenBank/DDBJ whole genome shotgun (WGS) entry which is preliminary data.</text>
</comment>
<keyword evidence="3" id="KW-0378">Hydrolase</keyword>
<dbReference type="CDD" id="cd07023">
    <property type="entry name" value="S49_Sppa_N_C"/>
    <property type="match status" value="1"/>
</dbReference>
<dbReference type="InterPro" id="IPR029045">
    <property type="entry name" value="ClpP/crotonase-like_dom_sf"/>
</dbReference>
<dbReference type="GO" id="GO:0006508">
    <property type="term" value="P:proteolysis"/>
    <property type="evidence" value="ECO:0007669"/>
    <property type="project" value="UniProtKB-KW"/>
</dbReference>
<feature type="domain" description="Peptidase S49" evidence="5">
    <location>
        <begin position="125"/>
        <end position="271"/>
    </location>
</feature>
<reference evidence="6" key="1">
    <citation type="submission" date="2017-05" db="EMBL/GenBank/DDBJ databases">
        <authorList>
            <person name="Varghese N."/>
            <person name="Submissions S."/>
        </authorList>
    </citation>
    <scope>NUCLEOTIDE SEQUENCE</scope>
    <source>
        <strain evidence="6">Su22</strain>
    </source>
</reference>
<dbReference type="PANTHER" id="PTHR42987:SF7">
    <property type="entry name" value="SIGNAL PEPTIDE PEPTIDASE SPPA-RELATED"/>
    <property type="match status" value="1"/>
</dbReference>
<evidence type="ECO:0000256" key="4">
    <source>
        <dbReference type="ARBA" id="ARBA00022825"/>
    </source>
</evidence>
<keyword evidence="2" id="KW-0645">Protease</keyword>
<protein>
    <submittedName>
        <fullName evidence="6">Signal peptide peptidase A. Serine peptidase. MEROPS family S49</fullName>
    </submittedName>
</protein>
<proteinExistence type="inferred from homology"/>
<accession>A0AA45WXT6</accession>
<dbReference type="PANTHER" id="PTHR42987">
    <property type="entry name" value="PEPTIDASE S49"/>
    <property type="match status" value="1"/>
</dbReference>
<dbReference type="AlphaFoldDB" id="A0AA45WXT6"/>
<dbReference type="Gene3D" id="3.90.226.10">
    <property type="entry name" value="2-enoyl-CoA Hydratase, Chain A, domain 1"/>
    <property type="match status" value="1"/>
</dbReference>
<dbReference type="EMBL" id="FXUF01000013">
    <property type="protein sequence ID" value="SMP66151.1"/>
    <property type="molecule type" value="Genomic_DNA"/>
</dbReference>
<gene>
    <name evidence="6" type="ORF">SAMN06296020_11374</name>
</gene>
<evidence type="ECO:0000256" key="2">
    <source>
        <dbReference type="ARBA" id="ARBA00022670"/>
    </source>
</evidence>
<evidence type="ECO:0000259" key="5">
    <source>
        <dbReference type="Pfam" id="PF01343"/>
    </source>
</evidence>
<dbReference type="GO" id="GO:0008236">
    <property type="term" value="F:serine-type peptidase activity"/>
    <property type="evidence" value="ECO:0007669"/>
    <property type="project" value="UniProtKB-KW"/>
</dbReference>
<evidence type="ECO:0000313" key="7">
    <source>
        <dbReference type="Proteomes" id="UP001158066"/>
    </source>
</evidence>
<comment type="similarity">
    <text evidence="1">Belongs to the peptidase S49 family.</text>
</comment>
<dbReference type="InterPro" id="IPR047272">
    <property type="entry name" value="S49_SppA_C"/>
</dbReference>